<proteinExistence type="predicted"/>
<dbReference type="Proteomes" id="UP001352852">
    <property type="component" value="Unassembled WGS sequence"/>
</dbReference>
<sequence>MDCSRSQGFERHNICGSILAPLLRNPATNPAHPPPCSPPPSTHTSDKLSWKSLTSRKRLSSQFRSIICGSNSPLPYAAPFFPPGGSSTFPLSVSLPQDHMHHLISFESQPPQKNPCDSFTRPSHLNG</sequence>
<comment type="caution">
    <text evidence="2">The sequence shown here is derived from an EMBL/GenBank/DDBJ whole genome shotgun (WGS) entry which is preliminary data.</text>
</comment>
<feature type="region of interest" description="Disordered" evidence="1">
    <location>
        <begin position="106"/>
        <end position="127"/>
    </location>
</feature>
<feature type="region of interest" description="Disordered" evidence="1">
    <location>
        <begin position="24"/>
        <end position="51"/>
    </location>
</feature>
<reference evidence="2 3" key="1">
    <citation type="submission" date="2021-06" db="EMBL/GenBank/DDBJ databases">
        <authorList>
            <person name="Palmer J.M."/>
        </authorList>
    </citation>
    <scope>NUCLEOTIDE SEQUENCE [LARGE SCALE GENOMIC DNA]</scope>
    <source>
        <strain evidence="2 3">CL_MEX2019</strain>
        <tissue evidence="2">Muscle</tissue>
    </source>
</reference>
<name>A0ABU7EYJ9_9TELE</name>
<gene>
    <name evidence="2" type="ORF">CHARACLAT_032263</name>
</gene>
<evidence type="ECO:0000313" key="2">
    <source>
        <dbReference type="EMBL" id="MED6292281.1"/>
    </source>
</evidence>
<keyword evidence="3" id="KW-1185">Reference proteome</keyword>
<feature type="compositionally biased region" description="Pro residues" evidence="1">
    <location>
        <begin position="31"/>
        <end position="41"/>
    </location>
</feature>
<accession>A0ABU7EYJ9</accession>
<dbReference type="EMBL" id="JAHUTJ010071233">
    <property type="protein sequence ID" value="MED6292281.1"/>
    <property type="molecule type" value="Genomic_DNA"/>
</dbReference>
<evidence type="ECO:0000313" key="3">
    <source>
        <dbReference type="Proteomes" id="UP001352852"/>
    </source>
</evidence>
<organism evidence="2 3">
    <name type="scientific">Characodon lateralis</name>
    <dbReference type="NCBI Taxonomy" id="208331"/>
    <lineage>
        <taxon>Eukaryota</taxon>
        <taxon>Metazoa</taxon>
        <taxon>Chordata</taxon>
        <taxon>Craniata</taxon>
        <taxon>Vertebrata</taxon>
        <taxon>Euteleostomi</taxon>
        <taxon>Actinopterygii</taxon>
        <taxon>Neopterygii</taxon>
        <taxon>Teleostei</taxon>
        <taxon>Neoteleostei</taxon>
        <taxon>Acanthomorphata</taxon>
        <taxon>Ovalentaria</taxon>
        <taxon>Atherinomorphae</taxon>
        <taxon>Cyprinodontiformes</taxon>
        <taxon>Goodeidae</taxon>
        <taxon>Characodon</taxon>
    </lineage>
</organism>
<protein>
    <submittedName>
        <fullName evidence="2">Uncharacterized protein</fullName>
    </submittedName>
</protein>
<evidence type="ECO:0000256" key="1">
    <source>
        <dbReference type="SAM" id="MobiDB-lite"/>
    </source>
</evidence>